<evidence type="ECO:0000259" key="13">
    <source>
        <dbReference type="PROSITE" id="PS50255"/>
    </source>
</evidence>
<feature type="domain" description="Cytochrome b5 heme-binding" evidence="13">
    <location>
        <begin position="62"/>
        <end position="138"/>
    </location>
</feature>
<dbReference type="Pfam" id="PF00175">
    <property type="entry name" value="NAD_binding_1"/>
    <property type="match status" value="1"/>
</dbReference>
<dbReference type="SUPFAM" id="SSF63380">
    <property type="entry name" value="Riboflavin synthase domain-like"/>
    <property type="match status" value="1"/>
</dbReference>
<feature type="region of interest" description="Disordered" evidence="12">
    <location>
        <begin position="1"/>
        <end position="32"/>
    </location>
</feature>
<gene>
    <name evidence="16" type="ORF">ACJMK2_028869</name>
</gene>
<protein>
    <recommendedName>
        <fullName evidence="3">Cytochrome b5 reductase 4</fullName>
        <ecNumber evidence="2">1.6.2.2</ecNumber>
    </recommendedName>
    <alternativeName>
        <fullName evidence="10">Flavohemoprotein b5/b5R</fullName>
    </alternativeName>
    <alternativeName>
        <fullName evidence="9">cb5/cb5R</fullName>
    </alternativeName>
</protein>
<evidence type="ECO:0000256" key="4">
    <source>
        <dbReference type="ARBA" id="ARBA00022617"/>
    </source>
</evidence>
<dbReference type="InterPro" id="IPR039261">
    <property type="entry name" value="FNR_nucleotide-bd"/>
</dbReference>
<evidence type="ECO:0000256" key="5">
    <source>
        <dbReference type="ARBA" id="ARBA00022723"/>
    </source>
</evidence>
<feature type="compositionally biased region" description="Pro residues" evidence="12">
    <location>
        <begin position="166"/>
        <end position="185"/>
    </location>
</feature>
<evidence type="ECO:0000256" key="1">
    <source>
        <dbReference type="ARBA" id="ARBA00006105"/>
    </source>
</evidence>
<sequence length="542" mass="61153">MGTPPRFITPQFPTLGSQQRVSSNSVSSQGRNKVTLKPGHSLMDWIRLTRSGKDLTGLGGKFLEVSEEELSKHNTIDDAWIALRGKVYNVTAYLDFHPGGDSELMRGAGKDATQLFDEIHQWVNAESMLEKCLVGKLKIASPISKRVLELKAGVQRSLRMNGPSSPSSPPSQPPDLPPPKPPDLQPPKFDWFQSNTSVTLVLYTNWPAMSSDFVIIDKTDLQLLITVYIQDYIYQAHIELEKDVTTSYDVRTSGSSGKVEMVFQKSQQDIQWTTLGRYLEKHNFFVNQKEFASIYRNCKVESIKEVTDDTKLFCLRFPPGTRLCVPLGYHVYITHNILGINVVRSYTVVLPSLDKESQDPRVPAGQVIHLMVKIYPGGTITPWLGSLKKGDMIHVGNFDGNFRHIELQDCSHLILYAAGTGFTPMIRLIYQSIIEDYTSNRYVQLIFFNKKEKDILWHDQLCALAEKNTRFSCTNVLSDPDDSWCGLKGRVSLQMVKDFTPKSEDCTKLLICVCGPTPFTRSVLQFAEELGYDKQQIHAFLG</sequence>
<keyword evidence="8" id="KW-0520">NAD</keyword>
<evidence type="ECO:0000256" key="12">
    <source>
        <dbReference type="SAM" id="MobiDB-lite"/>
    </source>
</evidence>
<dbReference type="SMART" id="SM01117">
    <property type="entry name" value="Cyt-b5"/>
    <property type="match status" value="1"/>
</dbReference>
<comment type="similarity">
    <text evidence="1">Belongs to the flavoprotein pyridine nucleotide cytochrome reductase family.</text>
</comment>
<proteinExistence type="inferred from homology"/>
<evidence type="ECO:0000256" key="8">
    <source>
        <dbReference type="ARBA" id="ARBA00023027"/>
    </source>
</evidence>
<evidence type="ECO:0000256" key="11">
    <source>
        <dbReference type="ARBA" id="ARBA00047682"/>
    </source>
</evidence>
<dbReference type="Gene3D" id="2.40.30.10">
    <property type="entry name" value="Translation factors"/>
    <property type="match status" value="1"/>
</dbReference>
<dbReference type="SUPFAM" id="SSF49764">
    <property type="entry name" value="HSP20-like chaperones"/>
    <property type="match status" value="1"/>
</dbReference>
<dbReference type="CDD" id="cd06183">
    <property type="entry name" value="cyt_b5_reduct_like"/>
    <property type="match status" value="1"/>
</dbReference>
<evidence type="ECO:0000256" key="7">
    <source>
        <dbReference type="ARBA" id="ARBA00023004"/>
    </source>
</evidence>
<keyword evidence="17" id="KW-1185">Reference proteome</keyword>
<dbReference type="PRINTS" id="PR00363">
    <property type="entry name" value="CYTOCHROMEB5"/>
</dbReference>
<dbReference type="SUPFAM" id="SSF55856">
    <property type="entry name" value="Cytochrome b5-like heme/steroid binding domain"/>
    <property type="match status" value="1"/>
</dbReference>
<dbReference type="PRINTS" id="PR00406">
    <property type="entry name" value="CYTB5RDTASE"/>
</dbReference>
<evidence type="ECO:0000259" key="15">
    <source>
        <dbReference type="PROSITE" id="PS51384"/>
    </source>
</evidence>
<evidence type="ECO:0000256" key="9">
    <source>
        <dbReference type="ARBA" id="ARBA00030883"/>
    </source>
</evidence>
<keyword evidence="6" id="KW-0560">Oxidoreductase</keyword>
<dbReference type="AlphaFoldDB" id="A0ABD3XBZ9"/>
<dbReference type="InterPro" id="IPR008333">
    <property type="entry name" value="Cbr1-like_FAD-bd_dom"/>
</dbReference>
<dbReference type="InterPro" id="IPR017927">
    <property type="entry name" value="FAD-bd_FR_type"/>
</dbReference>
<keyword evidence="5" id="KW-0479">Metal-binding</keyword>
<dbReference type="Proteomes" id="UP001634394">
    <property type="component" value="Unassembled WGS sequence"/>
</dbReference>
<dbReference type="SUPFAM" id="SSF52343">
    <property type="entry name" value="Ferredoxin reductase-like, C-terminal NADP-linked domain"/>
    <property type="match status" value="1"/>
</dbReference>
<name>A0ABD3XBZ9_SINWO</name>
<feature type="domain" description="CS" evidence="14">
    <location>
        <begin position="184"/>
        <end position="276"/>
    </location>
</feature>
<comment type="caution">
    <text evidence="16">The sequence shown here is derived from an EMBL/GenBank/DDBJ whole genome shotgun (WGS) entry which is preliminary data.</text>
</comment>
<feature type="region of interest" description="Disordered" evidence="12">
    <location>
        <begin position="158"/>
        <end position="188"/>
    </location>
</feature>
<dbReference type="InterPro" id="IPR018506">
    <property type="entry name" value="Cyt_B5_heme-BS"/>
</dbReference>
<reference evidence="16 17" key="1">
    <citation type="submission" date="2024-11" db="EMBL/GenBank/DDBJ databases">
        <title>Chromosome-level genome assembly of the freshwater bivalve Anodonta woodiana.</title>
        <authorList>
            <person name="Chen X."/>
        </authorList>
    </citation>
    <scope>NUCLEOTIDE SEQUENCE [LARGE SCALE GENOMIC DNA]</scope>
    <source>
        <strain evidence="16">MN2024</strain>
        <tissue evidence="16">Gills</tissue>
    </source>
</reference>
<dbReference type="Gene3D" id="3.10.120.10">
    <property type="entry name" value="Cytochrome b5-like heme/steroid binding domain"/>
    <property type="match status" value="1"/>
</dbReference>
<dbReference type="PROSITE" id="PS00191">
    <property type="entry name" value="CYTOCHROME_B5_1"/>
    <property type="match status" value="1"/>
</dbReference>
<dbReference type="PANTHER" id="PTHR46237">
    <property type="entry name" value="CYTOCHROME B5 REDUCTASE 4 FAMILY MEMBER"/>
    <property type="match status" value="1"/>
</dbReference>
<evidence type="ECO:0000313" key="17">
    <source>
        <dbReference type="Proteomes" id="UP001634394"/>
    </source>
</evidence>
<dbReference type="PROSITE" id="PS50255">
    <property type="entry name" value="CYTOCHROME_B5_2"/>
    <property type="match status" value="1"/>
</dbReference>
<organism evidence="16 17">
    <name type="scientific">Sinanodonta woodiana</name>
    <name type="common">Chinese pond mussel</name>
    <name type="synonym">Anodonta woodiana</name>
    <dbReference type="NCBI Taxonomy" id="1069815"/>
    <lineage>
        <taxon>Eukaryota</taxon>
        <taxon>Metazoa</taxon>
        <taxon>Spiralia</taxon>
        <taxon>Lophotrochozoa</taxon>
        <taxon>Mollusca</taxon>
        <taxon>Bivalvia</taxon>
        <taxon>Autobranchia</taxon>
        <taxon>Heteroconchia</taxon>
        <taxon>Palaeoheterodonta</taxon>
        <taxon>Unionida</taxon>
        <taxon>Unionoidea</taxon>
        <taxon>Unionidae</taxon>
        <taxon>Unioninae</taxon>
        <taxon>Sinanodonta</taxon>
    </lineage>
</organism>
<dbReference type="InterPro" id="IPR001433">
    <property type="entry name" value="OxRdtase_FAD/NAD-bd"/>
</dbReference>
<dbReference type="InterPro" id="IPR036400">
    <property type="entry name" value="Cyt_B5-like_heme/steroid_sf"/>
</dbReference>
<evidence type="ECO:0000256" key="3">
    <source>
        <dbReference type="ARBA" id="ARBA00022339"/>
    </source>
</evidence>
<dbReference type="Gene3D" id="2.60.40.790">
    <property type="match status" value="1"/>
</dbReference>
<dbReference type="InterPro" id="IPR017938">
    <property type="entry name" value="Riboflavin_synthase-like_b-brl"/>
</dbReference>
<dbReference type="Gene3D" id="3.40.50.80">
    <property type="entry name" value="Nucleotide-binding domain of ferredoxin-NADP reductase (FNR) module"/>
    <property type="match status" value="1"/>
</dbReference>
<feature type="compositionally biased region" description="Low complexity" evidence="12">
    <location>
        <begin position="16"/>
        <end position="32"/>
    </location>
</feature>
<dbReference type="FunFam" id="3.10.120.10:FF:000001">
    <property type="entry name" value="Cytochrome b5 reductase 4"/>
    <property type="match status" value="1"/>
</dbReference>
<evidence type="ECO:0000259" key="14">
    <source>
        <dbReference type="PROSITE" id="PS51203"/>
    </source>
</evidence>
<comment type="catalytic activity">
    <reaction evidence="11">
        <text>2 Fe(III)-[cytochrome b5] + NADH = 2 Fe(II)-[cytochrome b5] + NAD(+) + H(+)</text>
        <dbReference type="Rhea" id="RHEA:46680"/>
        <dbReference type="Rhea" id="RHEA-COMP:10438"/>
        <dbReference type="Rhea" id="RHEA-COMP:10439"/>
        <dbReference type="ChEBI" id="CHEBI:15378"/>
        <dbReference type="ChEBI" id="CHEBI:29033"/>
        <dbReference type="ChEBI" id="CHEBI:29034"/>
        <dbReference type="ChEBI" id="CHEBI:57540"/>
        <dbReference type="ChEBI" id="CHEBI:57945"/>
        <dbReference type="EC" id="1.6.2.2"/>
    </reaction>
</comment>
<evidence type="ECO:0000256" key="6">
    <source>
        <dbReference type="ARBA" id="ARBA00023002"/>
    </source>
</evidence>
<dbReference type="PANTHER" id="PTHR46237:SF1">
    <property type="entry name" value="CYTOCHROME B5 REDUCTASE 4"/>
    <property type="match status" value="1"/>
</dbReference>
<evidence type="ECO:0000256" key="2">
    <source>
        <dbReference type="ARBA" id="ARBA00012011"/>
    </source>
</evidence>
<dbReference type="GO" id="GO:0090524">
    <property type="term" value="F:cytochrome-b5 reductase activity, acting on NADH"/>
    <property type="evidence" value="ECO:0007669"/>
    <property type="project" value="UniProtKB-EC"/>
</dbReference>
<dbReference type="GO" id="GO:0046872">
    <property type="term" value="F:metal ion binding"/>
    <property type="evidence" value="ECO:0007669"/>
    <property type="project" value="UniProtKB-KW"/>
</dbReference>
<evidence type="ECO:0000313" key="16">
    <source>
        <dbReference type="EMBL" id="KAL3882533.1"/>
    </source>
</evidence>
<dbReference type="FunFam" id="3.40.50.80:FF:000021">
    <property type="entry name" value="Cytochrome b5 reductase 4"/>
    <property type="match status" value="1"/>
</dbReference>
<keyword evidence="7" id="KW-0408">Iron</keyword>
<dbReference type="InterPro" id="IPR001199">
    <property type="entry name" value="Cyt_B5-like_heme/steroid-bd"/>
</dbReference>
<evidence type="ECO:0000256" key="10">
    <source>
        <dbReference type="ARBA" id="ARBA00031842"/>
    </source>
</evidence>
<dbReference type="InterPro" id="IPR007052">
    <property type="entry name" value="CS_dom"/>
</dbReference>
<dbReference type="FunFam" id="2.60.40.790:FF:000019">
    <property type="entry name" value="cytochrome b5 reductase 4 isoform X1"/>
    <property type="match status" value="1"/>
</dbReference>
<feature type="domain" description="FAD-binding FR-type" evidence="15">
    <location>
        <begin position="293"/>
        <end position="405"/>
    </location>
</feature>
<dbReference type="InterPro" id="IPR051872">
    <property type="entry name" value="Cytochrome_b5/Flavoprotein_Rdt"/>
</dbReference>
<dbReference type="PROSITE" id="PS51203">
    <property type="entry name" value="CS"/>
    <property type="match status" value="1"/>
</dbReference>
<dbReference type="EMBL" id="JBJQND010000003">
    <property type="protein sequence ID" value="KAL3882533.1"/>
    <property type="molecule type" value="Genomic_DNA"/>
</dbReference>
<dbReference type="PROSITE" id="PS51384">
    <property type="entry name" value="FAD_FR"/>
    <property type="match status" value="1"/>
</dbReference>
<dbReference type="Pfam" id="PF00173">
    <property type="entry name" value="Cyt-b5"/>
    <property type="match status" value="1"/>
</dbReference>
<dbReference type="InterPro" id="IPR008978">
    <property type="entry name" value="HSP20-like_chaperone"/>
</dbReference>
<accession>A0ABD3XBZ9</accession>
<dbReference type="EC" id="1.6.2.2" evidence="2"/>
<keyword evidence="4" id="KW-0349">Heme</keyword>
<dbReference type="Pfam" id="PF00970">
    <property type="entry name" value="FAD_binding_6"/>
    <property type="match status" value="1"/>
</dbReference>